<name>A0A0N1HTU3_LEPSE</name>
<organism evidence="2 3">
    <name type="scientific">Leptomonas seymouri</name>
    <dbReference type="NCBI Taxonomy" id="5684"/>
    <lineage>
        <taxon>Eukaryota</taxon>
        <taxon>Discoba</taxon>
        <taxon>Euglenozoa</taxon>
        <taxon>Kinetoplastea</taxon>
        <taxon>Metakinetoplastina</taxon>
        <taxon>Trypanosomatida</taxon>
        <taxon>Trypanosomatidae</taxon>
        <taxon>Leishmaniinae</taxon>
        <taxon>Leptomonas</taxon>
    </lineage>
</organism>
<dbReference type="PANTHER" id="PTHR34496:SF7">
    <property type="entry name" value="GLYCOSYLTRANSFERASE (GLCNAC)"/>
    <property type="match status" value="1"/>
</dbReference>
<dbReference type="EMBL" id="LJSK01000379">
    <property type="protein sequence ID" value="KPI83418.1"/>
    <property type="molecule type" value="Genomic_DNA"/>
</dbReference>
<proteinExistence type="predicted"/>
<feature type="region of interest" description="Disordered" evidence="1">
    <location>
        <begin position="971"/>
        <end position="995"/>
    </location>
</feature>
<dbReference type="Proteomes" id="UP000038009">
    <property type="component" value="Unassembled WGS sequence"/>
</dbReference>
<keyword evidence="3" id="KW-1185">Reference proteome</keyword>
<dbReference type="OMA" id="LWTRGWN"/>
<evidence type="ECO:0000313" key="3">
    <source>
        <dbReference type="Proteomes" id="UP000038009"/>
    </source>
</evidence>
<dbReference type="PANTHER" id="PTHR34496">
    <property type="entry name" value="GLCNAC TRANSFERASE-RELATED"/>
    <property type="match status" value="1"/>
</dbReference>
<dbReference type="VEuPathDB" id="TriTrypDB:Lsey_0379_0020"/>
<dbReference type="InterPro" id="IPR021067">
    <property type="entry name" value="Glycosyltransferase"/>
</dbReference>
<protein>
    <submittedName>
        <fullName evidence="2">Uncharacterized protein</fullName>
    </submittedName>
</protein>
<comment type="caution">
    <text evidence="2">The sequence shown here is derived from an EMBL/GenBank/DDBJ whole genome shotgun (WGS) entry which is preliminary data.</text>
</comment>
<sequence length="1155" mass="122215">MWYRALLLQLRRSRSSRVVHRTAIAVAVSTLVLASILCALSFTSLGNGDRFFPLNSNFAGNPAHWSGDRRSTAPNGGASAGVAVTTSPDAIPYSETIDELLKLLYIYTAARGIVVNTSVLDALNLTPMDGSPAGTVPASTPALPEHLQMAGVDELRFNGADVGRYAAQLLDDPFVIQAEQEDYVERYIAPTQFGVPLTPLRVLSSYYDPQSARGVDQLAEAVEKSMNDNGYAKYIRRSPTFFDPSHAARRGYGLEGSIFVVIPFVLSDITPDIVAAITARARAPPSAANSATAAPREAAALRNPLDGADEASAAQAGDAFYEVRRTAARCAMTVESVFRQAHHAIGVTVGTIDVVVVSEVDSPSDIDLAFPADVRRPITEAERVKDAALRKRRYDRITCEPPSFRSGRDDVSYGFSWKDNLRQRRVLVPLAKLASTAHTGAAARGGPSTFELPHVGRYAALQLHRGESYIFFLRPGSAALPNWDVKLRLLYLRTPQHQRAVLSSRPTPAVVWKSLAAAVAKVWTQHPYLLFSSLAGGEAQSTGLAGTAGQSPAGMEKGSHSARNAGAGAAAAPALDWTGRRLLEAFPFEMATWLVEARTESALALWIVTPRWLWPTLVDVVQEWRALSTGTAPAAAAPSQTPSLRDLFSEATLKAILGDGAAATANWTLASVTAAASSVAGTALLHGTGAATAASRPILTASLTEAEVYAMLLLEEKRMPPPAEPISGMSQLSKRNVNAGVNDAAGATGAAAVGVGTGAGMVACGTLGTPLSYYSAKDNALVKRAFEYCWIHHHRAALSTLAERLIHTTKASAILTSPSPHSARHGAGADGAAVRCRGDGQSTFKWYDTKLLPHNRASQCLADMRYLDPSEVPLLGVAKEGTVEEQRVAAAQWFVSPSNAGQLSGDSAVPPQPANVAEREAAATATTTTTTPYVLQSVASADLLFGPAEAFVDIAPEDRLRTRAYTLAEQLSRKQRSATSGPTAAATPEASRYADTPEAVALDPTLHYLDSDALDLYLTTALWTRGWNLFGLTEAVAAGDAAPNPVTAPVTAPVNTTAAPAADAVGSVMTQACGLAEKGNDAWESLPAEVRAAQTFAEEKLQALMAAHHAAGTPLGPVGNLTAQGTPATTRFPLRRTLQAYENFASFKLADLLKK</sequence>
<evidence type="ECO:0000256" key="1">
    <source>
        <dbReference type="SAM" id="MobiDB-lite"/>
    </source>
</evidence>
<gene>
    <name evidence="2" type="ORF">ABL78_7545</name>
</gene>
<reference evidence="2 3" key="1">
    <citation type="journal article" date="2015" name="PLoS Pathog.">
        <title>Leptomonas seymouri: Adaptations to the Dixenous Life Cycle Analyzed by Genome Sequencing, Transcriptome Profiling and Co-infection with Leishmania donovani.</title>
        <authorList>
            <person name="Kraeva N."/>
            <person name="Butenko A."/>
            <person name="Hlavacova J."/>
            <person name="Kostygov A."/>
            <person name="Myskova J."/>
            <person name="Grybchuk D."/>
            <person name="Lestinova T."/>
            <person name="Votypka J."/>
            <person name="Volf P."/>
            <person name="Opperdoes F."/>
            <person name="Flegontov P."/>
            <person name="Lukes J."/>
            <person name="Yurchenko V."/>
        </authorList>
    </citation>
    <scope>NUCLEOTIDE SEQUENCE [LARGE SCALE GENOMIC DNA]</scope>
    <source>
        <strain evidence="2 3">ATCC 30220</strain>
    </source>
</reference>
<dbReference type="AlphaFoldDB" id="A0A0N1HTU3"/>
<dbReference type="OrthoDB" id="76265at2759"/>
<evidence type="ECO:0000313" key="2">
    <source>
        <dbReference type="EMBL" id="KPI83418.1"/>
    </source>
</evidence>
<accession>A0A0N1HTU3</accession>
<feature type="compositionally biased region" description="Low complexity" evidence="1">
    <location>
        <begin position="977"/>
        <end position="991"/>
    </location>
</feature>
<feature type="region of interest" description="Disordered" evidence="1">
    <location>
        <begin position="542"/>
        <end position="565"/>
    </location>
</feature>
<feature type="region of interest" description="Disordered" evidence="1">
    <location>
        <begin position="899"/>
        <end position="928"/>
    </location>
</feature>